<evidence type="ECO:0000256" key="7">
    <source>
        <dbReference type="ARBA" id="ARBA00023136"/>
    </source>
</evidence>
<feature type="compositionally biased region" description="Basic residues" evidence="9">
    <location>
        <begin position="328"/>
        <end position="341"/>
    </location>
</feature>
<accession>A0A8S4BBL5</accession>
<evidence type="ECO:0000256" key="9">
    <source>
        <dbReference type="SAM" id="MobiDB-lite"/>
    </source>
</evidence>
<comment type="subcellular location">
    <subcellularLocation>
        <location evidence="1">Membrane</location>
        <topology evidence="1">Single-pass membrane protein</topology>
    </subcellularLocation>
</comment>
<proteinExistence type="predicted"/>
<dbReference type="AlphaFoldDB" id="A0A8S4BBL5"/>
<dbReference type="PANTHER" id="PTHR47168">
    <property type="entry name" value="RING ZINC FINGER DOMAIN SUPERFAMILY PROTEIN-RELATED"/>
    <property type="match status" value="1"/>
</dbReference>
<evidence type="ECO:0000313" key="11">
    <source>
        <dbReference type="EMBL" id="CAG5958485.1"/>
    </source>
</evidence>
<dbReference type="PROSITE" id="PS50089">
    <property type="entry name" value="ZF_RING_2"/>
    <property type="match status" value="1"/>
</dbReference>
<keyword evidence="3" id="KW-0479">Metal-binding</keyword>
<dbReference type="InterPro" id="IPR051653">
    <property type="entry name" value="E3_ligase_sorting_rcpt"/>
</dbReference>
<dbReference type="GO" id="GO:0008270">
    <property type="term" value="F:zinc ion binding"/>
    <property type="evidence" value="ECO:0007669"/>
    <property type="project" value="UniProtKB-KW"/>
</dbReference>
<dbReference type="PANTHER" id="PTHR47168:SF1">
    <property type="entry name" value="OS02G0798600 PROTEIN"/>
    <property type="match status" value="1"/>
</dbReference>
<keyword evidence="4 8" id="KW-0863">Zinc-finger</keyword>
<dbReference type="InterPro" id="IPR001841">
    <property type="entry name" value="Znf_RING"/>
</dbReference>
<evidence type="ECO:0000313" key="12">
    <source>
        <dbReference type="Proteomes" id="UP000677803"/>
    </source>
</evidence>
<protein>
    <submittedName>
        <fullName evidence="11">(Atlantic silverside) hypothetical protein</fullName>
    </submittedName>
</protein>
<evidence type="ECO:0000256" key="4">
    <source>
        <dbReference type="ARBA" id="ARBA00022771"/>
    </source>
</evidence>
<dbReference type="InterPro" id="IPR013083">
    <property type="entry name" value="Znf_RING/FYVE/PHD"/>
</dbReference>
<organism evidence="11 12">
    <name type="scientific">Menidia menidia</name>
    <name type="common">Atlantic silverside</name>
    <dbReference type="NCBI Taxonomy" id="238744"/>
    <lineage>
        <taxon>Eukaryota</taxon>
        <taxon>Metazoa</taxon>
        <taxon>Chordata</taxon>
        <taxon>Craniata</taxon>
        <taxon>Vertebrata</taxon>
        <taxon>Euteleostomi</taxon>
        <taxon>Actinopterygii</taxon>
        <taxon>Neopterygii</taxon>
        <taxon>Teleostei</taxon>
        <taxon>Neoteleostei</taxon>
        <taxon>Acanthomorphata</taxon>
        <taxon>Ovalentaria</taxon>
        <taxon>Atherinomorphae</taxon>
        <taxon>Atheriniformes</taxon>
        <taxon>Atherinopsidae</taxon>
        <taxon>Menidiinae</taxon>
        <taxon>Menidia</taxon>
    </lineage>
</organism>
<evidence type="ECO:0000256" key="3">
    <source>
        <dbReference type="ARBA" id="ARBA00022723"/>
    </source>
</evidence>
<feature type="compositionally biased region" description="Basic residues" evidence="9">
    <location>
        <begin position="298"/>
        <end position="309"/>
    </location>
</feature>
<dbReference type="EMBL" id="CAJRST010022223">
    <property type="protein sequence ID" value="CAG5958485.1"/>
    <property type="molecule type" value="Genomic_DNA"/>
</dbReference>
<keyword evidence="5" id="KW-0862">Zinc</keyword>
<gene>
    <name evidence="11" type="ORF">MMEN_LOCUS15302</name>
</gene>
<feature type="compositionally biased region" description="Basic residues" evidence="9">
    <location>
        <begin position="250"/>
        <end position="260"/>
    </location>
</feature>
<evidence type="ECO:0000256" key="5">
    <source>
        <dbReference type="ARBA" id="ARBA00022833"/>
    </source>
</evidence>
<keyword evidence="7" id="KW-0472">Membrane</keyword>
<evidence type="ECO:0000256" key="2">
    <source>
        <dbReference type="ARBA" id="ARBA00022692"/>
    </source>
</evidence>
<sequence>MAERLTASPSSPEPMAKRLSASPCSSEPTAERLTASPCSSEPDSPGGLNRGCLLEPGDVHYPNLSIIVPETPSPQLGKRRRRCLTREERRSPVVAAGSPELEKPAGSPRSFSHGCKRRRLAEQSGFVPASSLGGFSLGSLLESPCSSSSSSSSSASYLKPASVLRLKQIQTSASPSAAAEPGSESLSFLTEEERRWLNGEQGDATSAGVEQIVISDDEEAVVRSLQQEEDEAMARSLQAQFDREESVSGHQHHHYHHHHQLGQQSYHRLHPYMETSWMSQVLAAVSPLAAMEDDAIGRHRRRGRSRRRNGPPDLSDDFQGNDYEVRRRMGRRRRRRRRKGRSPSSQLLTPFVFQALLEFEERQGAVVSKKLTRREIQRFPTKTFQPASGPGNTQCQICFCDYAGGEKLRMLPCFHDYHVQCIDRWLKVRVHRFCLRVSVCLNP</sequence>
<dbReference type="Gene3D" id="3.30.40.10">
    <property type="entry name" value="Zinc/RING finger domain, C3HC4 (zinc finger)"/>
    <property type="match status" value="1"/>
</dbReference>
<dbReference type="OrthoDB" id="8062037at2759"/>
<feature type="region of interest" description="Disordered" evidence="9">
    <location>
        <begin position="296"/>
        <end position="343"/>
    </location>
</feature>
<feature type="region of interest" description="Disordered" evidence="9">
    <location>
        <begin position="242"/>
        <end position="262"/>
    </location>
</feature>
<keyword evidence="12" id="KW-1185">Reference proteome</keyword>
<evidence type="ECO:0000259" key="10">
    <source>
        <dbReference type="PROSITE" id="PS50089"/>
    </source>
</evidence>
<keyword evidence="2" id="KW-0812">Transmembrane</keyword>
<comment type="caution">
    <text evidence="11">The sequence shown here is derived from an EMBL/GenBank/DDBJ whole genome shotgun (WGS) entry which is preliminary data.</text>
</comment>
<reference evidence="11" key="1">
    <citation type="submission" date="2021-05" db="EMBL/GenBank/DDBJ databases">
        <authorList>
            <person name="Tigano A."/>
        </authorList>
    </citation>
    <scope>NUCLEOTIDE SEQUENCE</scope>
</reference>
<evidence type="ECO:0000256" key="8">
    <source>
        <dbReference type="PROSITE-ProRule" id="PRU00175"/>
    </source>
</evidence>
<keyword evidence="6" id="KW-1133">Transmembrane helix</keyword>
<dbReference type="GO" id="GO:0016020">
    <property type="term" value="C:membrane"/>
    <property type="evidence" value="ECO:0007669"/>
    <property type="project" value="UniProtKB-SubCell"/>
</dbReference>
<evidence type="ECO:0000256" key="6">
    <source>
        <dbReference type="ARBA" id="ARBA00022989"/>
    </source>
</evidence>
<evidence type="ECO:0000256" key="1">
    <source>
        <dbReference type="ARBA" id="ARBA00004167"/>
    </source>
</evidence>
<name>A0A8S4BBL5_9TELE</name>
<feature type="region of interest" description="Disordered" evidence="9">
    <location>
        <begin position="1"/>
        <end position="115"/>
    </location>
</feature>
<dbReference type="SUPFAM" id="SSF57850">
    <property type="entry name" value="RING/U-box"/>
    <property type="match status" value="1"/>
</dbReference>
<dbReference type="Pfam" id="PF13639">
    <property type="entry name" value="zf-RING_2"/>
    <property type="match status" value="1"/>
</dbReference>
<dbReference type="Proteomes" id="UP000677803">
    <property type="component" value="Unassembled WGS sequence"/>
</dbReference>
<feature type="domain" description="RING-type" evidence="10">
    <location>
        <begin position="395"/>
        <end position="434"/>
    </location>
</feature>